<evidence type="ECO:0000313" key="1">
    <source>
        <dbReference type="EMBL" id="KAJ8615492.1"/>
    </source>
</evidence>
<sequence length="475" mass="53273">MVSHLHFICTFLVTFLIQPISSKQSYDVTECNATSVTTSASYLCTTSTKPCQAFTVYRTQEKYPTLSSISSLFNSDRTKLLTLNNLTELTSRNLPINRELLIPTYCTCSRNFSHSLLRYNSSSLDSYSTIACETFEGLSKKQMLEVQNRSTRNRGQQNSESYSPRSFQLSNPSPDLLDDVSKLKQPLFNYSFDELKTATGDFSEATKISKSLYRGMVHGSGMVIKQVNSAEAHRVIEILTTINHINIVKLQGCCHMNQPYLVFELAANGSLRNCLSDPLLARQLTWVRRMEIAFNITVGLHYIHCCTKPCYVHRNINSRVILITADWRAKISGFWMAKPLPQNNNEKDDSETNKWKDTIMVGRRGYLAPEYLYHSLASAKVDVFALGIVLLELISGREAVGRGCMLKDSVGFLGGLEGSSCCLEKLRGFMDPCLEGNYQLGDALCLALLAKSCLDEDPLRRPTMNGVLKALSRMV</sequence>
<proteinExistence type="predicted"/>
<reference evidence="1 2" key="1">
    <citation type="journal article" date="2022" name="Hortic Res">
        <title>A haplotype resolved chromosomal level avocado genome allows analysis of novel avocado genes.</title>
        <authorList>
            <person name="Nath O."/>
            <person name="Fletcher S.J."/>
            <person name="Hayward A."/>
            <person name="Shaw L.M."/>
            <person name="Masouleh A.K."/>
            <person name="Furtado A."/>
            <person name="Henry R.J."/>
            <person name="Mitter N."/>
        </authorList>
    </citation>
    <scope>NUCLEOTIDE SEQUENCE [LARGE SCALE GENOMIC DNA]</scope>
    <source>
        <strain evidence="2">cv. Hass</strain>
    </source>
</reference>
<keyword evidence="2" id="KW-1185">Reference proteome</keyword>
<accession>A0ACC2K310</accession>
<dbReference type="Proteomes" id="UP001234297">
    <property type="component" value="Chromosome 12"/>
</dbReference>
<name>A0ACC2K310_PERAE</name>
<organism evidence="1 2">
    <name type="scientific">Persea americana</name>
    <name type="common">Avocado</name>
    <dbReference type="NCBI Taxonomy" id="3435"/>
    <lineage>
        <taxon>Eukaryota</taxon>
        <taxon>Viridiplantae</taxon>
        <taxon>Streptophyta</taxon>
        <taxon>Embryophyta</taxon>
        <taxon>Tracheophyta</taxon>
        <taxon>Spermatophyta</taxon>
        <taxon>Magnoliopsida</taxon>
        <taxon>Magnoliidae</taxon>
        <taxon>Laurales</taxon>
        <taxon>Lauraceae</taxon>
        <taxon>Persea</taxon>
    </lineage>
</organism>
<gene>
    <name evidence="1" type="ORF">MRB53_034864</name>
</gene>
<dbReference type="EMBL" id="CM056820">
    <property type="protein sequence ID" value="KAJ8615492.1"/>
    <property type="molecule type" value="Genomic_DNA"/>
</dbReference>
<comment type="caution">
    <text evidence="1">The sequence shown here is derived from an EMBL/GenBank/DDBJ whole genome shotgun (WGS) entry which is preliminary data.</text>
</comment>
<protein>
    <submittedName>
        <fullName evidence="1">Uncharacterized protein</fullName>
    </submittedName>
</protein>
<evidence type="ECO:0000313" key="2">
    <source>
        <dbReference type="Proteomes" id="UP001234297"/>
    </source>
</evidence>